<comment type="caution">
    <text evidence="1">The sequence shown here is derived from an EMBL/GenBank/DDBJ whole genome shotgun (WGS) entry which is preliminary data.</text>
</comment>
<evidence type="ECO:0000313" key="1">
    <source>
        <dbReference type="EMBL" id="GEU68508.1"/>
    </source>
</evidence>
<dbReference type="EMBL" id="BKCJ010005763">
    <property type="protein sequence ID" value="GEU68508.1"/>
    <property type="molecule type" value="Genomic_DNA"/>
</dbReference>
<organism evidence="1">
    <name type="scientific">Tanacetum cinerariifolium</name>
    <name type="common">Dalmatian daisy</name>
    <name type="synonym">Chrysanthemum cinerariifolium</name>
    <dbReference type="NCBI Taxonomy" id="118510"/>
    <lineage>
        <taxon>Eukaryota</taxon>
        <taxon>Viridiplantae</taxon>
        <taxon>Streptophyta</taxon>
        <taxon>Embryophyta</taxon>
        <taxon>Tracheophyta</taxon>
        <taxon>Spermatophyta</taxon>
        <taxon>Magnoliopsida</taxon>
        <taxon>eudicotyledons</taxon>
        <taxon>Gunneridae</taxon>
        <taxon>Pentapetalae</taxon>
        <taxon>asterids</taxon>
        <taxon>campanulids</taxon>
        <taxon>Asterales</taxon>
        <taxon>Asteraceae</taxon>
        <taxon>Asteroideae</taxon>
        <taxon>Anthemideae</taxon>
        <taxon>Anthemidinae</taxon>
        <taxon>Tanacetum</taxon>
    </lineage>
</organism>
<proteinExistence type="predicted"/>
<gene>
    <name evidence="1" type="ORF">Tci_040486</name>
</gene>
<dbReference type="AlphaFoldDB" id="A0A6L2M3B7"/>
<accession>A0A6L2M3B7</accession>
<sequence>MEYLVNISKKVCILELQRRHLKITVLTSYAAYPSRKIHHICACTSLKTTKETRFNTSYLEKTNTPLSFDESDDEDYTVIFDQNSFSYKIISAKDLKMDSKNVNEKVNIPSFPSPEPKNRIIIVCNLCTDLVDFTDMALPPRDQRHQYLRYERLQYTDADIVNFETRLGKIYKREVHRVHVFDFGGLTDPLAEGLSSKMLMEHRDAQGQGVLISQAWRRLFEIRGMLVHELILEFFSTFRFGKTVLHLDMTKASKFHAYWAESARQIANKGDLSAYWVRISFAGDFLGTPPFYTLIRDPMLRSCHRLIACSTVGRSQAPVKVIITNLFYLRGMDVELVNIPYMLARYLRLLASGRKQGTMISRGQFVARLVAVVGAPEAIKDAPVANVGALAIPAPVQAPQPPHPVVGPARTMTQRLARVEYDVHEIRGALGV</sequence>
<protein>
    <submittedName>
        <fullName evidence="1">Uncharacterized protein</fullName>
    </submittedName>
</protein>
<name>A0A6L2M3B7_TANCI</name>
<reference evidence="1" key="1">
    <citation type="journal article" date="2019" name="Sci. Rep.">
        <title>Draft genome of Tanacetum cinerariifolium, the natural source of mosquito coil.</title>
        <authorList>
            <person name="Yamashiro T."/>
            <person name="Shiraishi A."/>
            <person name="Satake H."/>
            <person name="Nakayama K."/>
        </authorList>
    </citation>
    <scope>NUCLEOTIDE SEQUENCE</scope>
</reference>